<name>A0A0G4FIN3_9ALVE</name>
<proteinExistence type="predicted"/>
<evidence type="ECO:0000313" key="2">
    <source>
        <dbReference type="EMBL" id="CEM13404.1"/>
    </source>
</evidence>
<keyword evidence="1" id="KW-0732">Signal</keyword>
<accession>A0A0G4FIN3</accession>
<reference evidence="2" key="1">
    <citation type="submission" date="2014-11" db="EMBL/GenBank/DDBJ databases">
        <authorList>
            <person name="Otto D Thomas"/>
            <person name="Naeem Raeece"/>
        </authorList>
    </citation>
    <scope>NUCLEOTIDE SEQUENCE</scope>
</reference>
<dbReference type="AlphaFoldDB" id="A0A0G4FIN3"/>
<organism evidence="2">
    <name type="scientific">Chromera velia CCMP2878</name>
    <dbReference type="NCBI Taxonomy" id="1169474"/>
    <lineage>
        <taxon>Eukaryota</taxon>
        <taxon>Sar</taxon>
        <taxon>Alveolata</taxon>
        <taxon>Colpodellida</taxon>
        <taxon>Chromeraceae</taxon>
        <taxon>Chromera</taxon>
    </lineage>
</organism>
<protein>
    <recommendedName>
        <fullName evidence="3">DUF985 domain-containing protein</fullName>
    </recommendedName>
</protein>
<dbReference type="PhylomeDB" id="A0A0G4FIN3"/>
<evidence type="ECO:0000256" key="1">
    <source>
        <dbReference type="SAM" id="SignalP"/>
    </source>
</evidence>
<feature type="signal peptide" evidence="1">
    <location>
        <begin position="1"/>
        <end position="17"/>
    </location>
</feature>
<gene>
    <name evidence="2" type="ORF">Cvel_17202</name>
</gene>
<feature type="chain" id="PRO_5005188671" description="DUF985 domain-containing protein" evidence="1">
    <location>
        <begin position="18"/>
        <end position="251"/>
    </location>
</feature>
<sequence length="251" mass="27636">MGILLTALVTLLSTIYSHTLLPECSLKAPEWMTAKFAQTCPQARALFGSSHPESPVEYEFPVVGINSKGMLMYGNQELGIVASFYYNTPQVIGLGAKGTFPDSIPGLWVFHQVEHERAPPNILAILQADRVRFSFMPPNRAKWFICGEEKEIDFHCEVKRDEAVFHPRELESIPGAAKGREPHFYGERLSCGPKESLPLASLLMYMDVTISQAHADVSSLSLEGIAVALQSQISAGWLTKTTTVVVSQGQL</sequence>
<dbReference type="VEuPathDB" id="CryptoDB:Cvel_17202"/>
<evidence type="ECO:0008006" key="3">
    <source>
        <dbReference type="Google" id="ProtNLM"/>
    </source>
</evidence>
<dbReference type="EMBL" id="CDMZ01000397">
    <property type="protein sequence ID" value="CEM13404.1"/>
    <property type="molecule type" value="Genomic_DNA"/>
</dbReference>